<evidence type="ECO:0000313" key="3">
    <source>
        <dbReference type="Proteomes" id="UP000674179"/>
    </source>
</evidence>
<feature type="compositionally biased region" description="Low complexity" evidence="1">
    <location>
        <begin position="837"/>
        <end position="847"/>
    </location>
</feature>
<organism evidence="2 3">
    <name type="scientific">Leishmania enriettii</name>
    <dbReference type="NCBI Taxonomy" id="5663"/>
    <lineage>
        <taxon>Eukaryota</taxon>
        <taxon>Discoba</taxon>
        <taxon>Euglenozoa</taxon>
        <taxon>Kinetoplastea</taxon>
        <taxon>Metakinetoplastina</taxon>
        <taxon>Trypanosomatida</taxon>
        <taxon>Trypanosomatidae</taxon>
        <taxon>Leishmaniinae</taxon>
        <taxon>Leishmania</taxon>
    </lineage>
</organism>
<feature type="compositionally biased region" description="Low complexity" evidence="1">
    <location>
        <begin position="1192"/>
        <end position="1205"/>
    </location>
</feature>
<feature type="compositionally biased region" description="Low complexity" evidence="1">
    <location>
        <begin position="64"/>
        <end position="73"/>
    </location>
</feature>
<feature type="region of interest" description="Disordered" evidence="1">
    <location>
        <begin position="976"/>
        <end position="996"/>
    </location>
</feature>
<proteinExistence type="predicted"/>
<dbReference type="GeneID" id="94168124"/>
<feature type="compositionally biased region" description="Polar residues" evidence="1">
    <location>
        <begin position="1340"/>
        <end position="1357"/>
    </location>
</feature>
<feature type="region of interest" description="Disordered" evidence="1">
    <location>
        <begin position="1192"/>
        <end position="1240"/>
    </location>
</feature>
<dbReference type="EMBL" id="JAFHKP010000035">
    <property type="protein sequence ID" value="KAG5467195.1"/>
    <property type="molecule type" value="Genomic_DNA"/>
</dbReference>
<feature type="region of interest" description="Disordered" evidence="1">
    <location>
        <begin position="1383"/>
        <end position="1404"/>
    </location>
</feature>
<dbReference type="Proteomes" id="UP000674179">
    <property type="component" value="Chromosome 35"/>
</dbReference>
<dbReference type="RefSeq" id="XP_067688717.1">
    <property type="nucleotide sequence ID" value="XM_067832614.1"/>
</dbReference>
<feature type="compositionally biased region" description="Polar residues" evidence="1">
    <location>
        <begin position="497"/>
        <end position="509"/>
    </location>
</feature>
<feature type="compositionally biased region" description="Polar residues" evidence="1">
    <location>
        <begin position="794"/>
        <end position="804"/>
    </location>
</feature>
<evidence type="ECO:0000256" key="1">
    <source>
        <dbReference type="SAM" id="MobiDB-lite"/>
    </source>
</evidence>
<protein>
    <submittedName>
        <fullName evidence="2">Uncharacterized protein</fullName>
    </submittedName>
</protein>
<feature type="region of interest" description="Disordered" evidence="1">
    <location>
        <begin position="1339"/>
        <end position="1366"/>
    </location>
</feature>
<feature type="compositionally biased region" description="Polar residues" evidence="1">
    <location>
        <begin position="984"/>
        <end position="996"/>
    </location>
</feature>
<reference evidence="2 3" key="1">
    <citation type="submission" date="2021-02" db="EMBL/GenBank/DDBJ databases">
        <title>Leishmania (Mundinia) enrietti genome sequencing and assembly.</title>
        <authorList>
            <person name="Almutairi H."/>
            <person name="Gatherer D."/>
        </authorList>
    </citation>
    <scope>NUCLEOTIDE SEQUENCE [LARGE SCALE GENOMIC DNA]</scope>
    <source>
        <strain evidence="2">CUR178</strain>
    </source>
</reference>
<keyword evidence="3" id="KW-1185">Reference proteome</keyword>
<feature type="region of interest" description="Disordered" evidence="1">
    <location>
        <begin position="637"/>
        <end position="659"/>
    </location>
</feature>
<comment type="caution">
    <text evidence="2">The sequence shown here is derived from an EMBL/GenBank/DDBJ whole genome shotgun (WGS) entry which is preliminary data.</text>
</comment>
<feature type="region of interest" description="Disordered" evidence="1">
    <location>
        <begin position="758"/>
        <end position="862"/>
    </location>
</feature>
<feature type="region of interest" description="Disordered" evidence="1">
    <location>
        <begin position="576"/>
        <end position="621"/>
    </location>
</feature>
<name>A0A836KDV2_LEIEN</name>
<feature type="compositionally biased region" description="Polar residues" evidence="1">
    <location>
        <begin position="735"/>
        <end position="745"/>
    </location>
</feature>
<gene>
    <name evidence="2" type="ORF">CUR178_00836</name>
</gene>
<feature type="compositionally biased region" description="Low complexity" evidence="1">
    <location>
        <begin position="439"/>
        <end position="461"/>
    </location>
</feature>
<feature type="compositionally biased region" description="Basic and acidic residues" evidence="1">
    <location>
        <begin position="593"/>
        <end position="603"/>
    </location>
</feature>
<feature type="region of interest" description="Disordered" evidence="1">
    <location>
        <begin position="246"/>
        <end position="265"/>
    </location>
</feature>
<feature type="region of interest" description="Disordered" evidence="1">
    <location>
        <begin position="433"/>
        <end position="524"/>
    </location>
</feature>
<feature type="region of interest" description="Disordered" evidence="1">
    <location>
        <begin position="705"/>
        <end position="745"/>
    </location>
</feature>
<feature type="compositionally biased region" description="Polar residues" evidence="1">
    <location>
        <begin position="758"/>
        <end position="783"/>
    </location>
</feature>
<accession>A0A836KDV2</accession>
<dbReference type="OrthoDB" id="266677at2759"/>
<feature type="compositionally biased region" description="Polar residues" evidence="1">
    <location>
        <begin position="462"/>
        <end position="472"/>
    </location>
</feature>
<feature type="region of interest" description="Disordered" evidence="1">
    <location>
        <begin position="294"/>
        <end position="328"/>
    </location>
</feature>
<evidence type="ECO:0000313" key="2">
    <source>
        <dbReference type="EMBL" id="KAG5467195.1"/>
    </source>
</evidence>
<sequence length="1689" mass="173923">MSDAIRSSGDPAELARSHETPVIRIRVNGEASHTVGSFKSEHTPLLMASPQSETPDVASPLPPAYSGTADSPAAAAAALLTPPSSPCVGMNPMSSHDPSLSYTACSPVPLASPVLLGAQGAGSPSSAPVTKAATMEPRTVLDKDGSRAVPVSWRSRLNPTDVTAVRDHLSAAAVASPGGISSAASGFLATASPSSDCSPENISPPHLPLPARLPVSVIAIPLGAKDPTRVAAGTRDAAHELPLGSAPRQQAPAHHGNHFVLQGPRGPAGQLVGAQVYSCSSELDREPRILPQEGPAAVSMSTEHDTGCTPGLASRKREVDASATGSSVAMSSFHSTANLDTHSPDISRLRTQMHLEPHEFGKDALSAEPNTINFSDSGVNANSVKGTPVVPDGISSDFSTPSRRARWASASVPRVAGGEATCKMVGAYTRSGWVDPHESSSTSFNRTSSAAGAAADPTTTTNQAKSISTSTAAVDDLKKSPSLLERNGNLEDAFGTPVSTSRTTLSTAGTAVGEVGPVSPREPYGTLESQQVERALPPALGPSLGDSSGVGTQPSATLDLSGCSCTAAVPALLSTSRPGVTSFTPPPPTAGRNESEAESEGKNCEGPAQTDDTRTEVRSEMQCSSNRSVLYQCNSENRSTLESPTDHLDGGRASGGAPVVSSRSHAACLKPASNGCVSFRRSNSSLLPSLATSCVNQRETDYQQVSATATEHDARVSSGHAGRLAARSGGHLSPATGTPSYSSRQPDALAAEVLRSNTPTAPQLPSASSPGTRAEQQPVSTAPRQDPGPRSHSRPQSPGYSASDSDGENGKSVRGAVATTHPPSAAATVDAVGREWSTASSSTPTSTWRGPNEEGKGEDASGFAAALAPASERSAALPFQPMRDMNYDKASGLVMEQCCLNPILLNVTSGCPTVTTVPSPGGGSDVGSRNGNGSDALCSSQPFSVEPQACVGVVPSNAAICPPLSRFEAQGGVSARAGRASHPDTVTANTESTGSTSTRVFVKESLTNSGVTTVANRSWSTGGAEKDPRRLGRSFSVDSPAALAKQRAGGVVVDDAVAEDDAVWGEPMSSTLTPAPKPSAKAAAHVLERHVIFADPIITDFVEPPPSPWADREYFLPNYTYMEYEGSEKEVPSEQEQLADVPLVDGEEDEVMRSVPRFRFRHRSADAQASSSLPGVEVQPRDLAWEAWSRGSDNVRSRTSSVNSSEDAPTASRATHAQQQAKAAALPPSQEGGEEGKAEYAVAERSKRVFFTKERLASRAAQMQSRRAGVQAAGSTNAVTAAAASCWLPGPGAFSAPLLPPPTTSIGDGGAIYLTRPPSSSTDAAKTISLALPDFASPFRSASTSTQQGSNTAQALPSPSLDRDIHTTKSADNVKDFGGWVQQQHATSPGPLPGAAGSTAASQPLTRERCAQLLASLDGGSVPVPQSVASPAVDTERVVDVLRDVFHGIAVASDSLHGEPLLPDAPPQLILVNDASPPNLLTPSGSLSTMGRVLEALSFTSLTSSASDVSLARHDPTLPQVSFDPSSGGQCFGASAAVAAAALNDGYVVPWPTHAAAAGAAPLKVASASTGGKGLMRSVDSPAGCASAEVAIPQEADVEDGEDASVHLTRQRLFPSNAHSACPHSTVTATLSVASFLGSRRLPDAPTAAQWTESDVVLAVLQEQRRMARENDAVAEAERLENVLRTAYS</sequence>
<feature type="region of interest" description="Disordered" evidence="1">
    <location>
        <begin position="48"/>
        <end position="73"/>
    </location>
</feature>
<dbReference type="KEGG" id="lenr:94168124"/>